<dbReference type="RefSeq" id="WP_036000726.1">
    <property type="nucleotide sequence ID" value="NZ_CP012747.1"/>
</dbReference>
<feature type="domain" description="CBS" evidence="4">
    <location>
        <begin position="144"/>
        <end position="201"/>
    </location>
</feature>
<dbReference type="InterPro" id="IPR046342">
    <property type="entry name" value="CBS_dom_sf"/>
</dbReference>
<name>A0A0P0RG67_9BURK</name>
<dbReference type="Gene3D" id="3.10.580.10">
    <property type="entry name" value="CBS-domain"/>
    <property type="match status" value="1"/>
</dbReference>
<dbReference type="Proteomes" id="UP000019146">
    <property type="component" value="Chromosome 2"/>
</dbReference>
<evidence type="ECO:0000259" key="4">
    <source>
        <dbReference type="PROSITE" id="PS51371"/>
    </source>
</evidence>
<dbReference type="GeneID" id="69971146"/>
<dbReference type="InterPro" id="IPR000644">
    <property type="entry name" value="CBS_dom"/>
</dbReference>
<keyword evidence="1 2" id="KW-0129">CBS domain</keyword>
<protein>
    <submittedName>
        <fullName evidence="5">CBS domain containing protein</fullName>
    </submittedName>
</protein>
<dbReference type="SMART" id="SM00116">
    <property type="entry name" value="CBS"/>
    <property type="match status" value="2"/>
</dbReference>
<evidence type="ECO:0000313" key="5">
    <source>
        <dbReference type="EMBL" id="ALL67294.1"/>
    </source>
</evidence>
<dbReference type="Pfam" id="PF00571">
    <property type="entry name" value="CBS"/>
    <property type="match status" value="2"/>
</dbReference>
<reference evidence="5 6" key="1">
    <citation type="journal article" date="2014" name="Genome Announc.">
        <title>Draft Genome Sequence of the Haloacid-Degrading Burkholderia caribensis Strain MBA4.</title>
        <authorList>
            <person name="Pan Y."/>
            <person name="Kong K.F."/>
            <person name="Tsang J.S."/>
        </authorList>
    </citation>
    <scope>NUCLEOTIDE SEQUENCE [LARGE SCALE GENOMIC DNA]</scope>
    <source>
        <strain evidence="5 6">MBA4</strain>
    </source>
</reference>
<feature type="domain" description="CBS" evidence="4">
    <location>
        <begin position="66"/>
        <end position="124"/>
    </location>
</feature>
<feature type="region of interest" description="Disordered" evidence="3">
    <location>
        <begin position="20"/>
        <end position="42"/>
    </location>
</feature>
<proteinExistence type="predicted"/>
<sequence length="201" mass="22229">MSISSVLHWCFGTQRHHMGLDHGNGESGDGEHRASERQDERRELLDELRRQAYLHDLLRLTCADVMRKPPVTVTVNESIGGALAALDAHHIKLLPVVDAEGRLKGVVTHVDLQPLDEVLPFLKLASDTIAPESERREWPVTTVMSSRAQYVDATAPLTEVIPLFTKNGHHHLPVADEDGRVVGMLTQADIVKLMLGHPDAV</sequence>
<accession>A0A0P0RG67</accession>
<dbReference type="InterPro" id="IPR051257">
    <property type="entry name" value="Diverse_CBS-Domain"/>
</dbReference>
<dbReference type="SUPFAM" id="SSF54631">
    <property type="entry name" value="CBS-domain pair"/>
    <property type="match status" value="1"/>
</dbReference>
<dbReference type="PROSITE" id="PS51371">
    <property type="entry name" value="CBS"/>
    <property type="match status" value="2"/>
</dbReference>
<gene>
    <name evidence="5" type="ORF">K788_0005164</name>
</gene>
<evidence type="ECO:0000256" key="1">
    <source>
        <dbReference type="ARBA" id="ARBA00023122"/>
    </source>
</evidence>
<evidence type="ECO:0000256" key="2">
    <source>
        <dbReference type="PROSITE-ProRule" id="PRU00703"/>
    </source>
</evidence>
<dbReference type="EMBL" id="CP012747">
    <property type="protein sequence ID" value="ALL67294.1"/>
    <property type="molecule type" value="Genomic_DNA"/>
</dbReference>
<dbReference type="AlphaFoldDB" id="A0A0P0RG67"/>
<evidence type="ECO:0000256" key="3">
    <source>
        <dbReference type="SAM" id="MobiDB-lite"/>
    </source>
</evidence>
<dbReference type="KEGG" id="bcai:K788_0005164"/>
<dbReference type="PANTHER" id="PTHR43080">
    <property type="entry name" value="CBS DOMAIN-CONTAINING PROTEIN CBSX3, MITOCHONDRIAL"/>
    <property type="match status" value="1"/>
</dbReference>
<organism evidence="5 6">
    <name type="scientific">Paraburkholderia caribensis MBA4</name>
    <dbReference type="NCBI Taxonomy" id="1323664"/>
    <lineage>
        <taxon>Bacteria</taxon>
        <taxon>Pseudomonadati</taxon>
        <taxon>Pseudomonadota</taxon>
        <taxon>Betaproteobacteria</taxon>
        <taxon>Burkholderiales</taxon>
        <taxon>Burkholderiaceae</taxon>
        <taxon>Paraburkholderia</taxon>
    </lineage>
</organism>
<evidence type="ECO:0000313" key="6">
    <source>
        <dbReference type="Proteomes" id="UP000019146"/>
    </source>
</evidence>
<dbReference type="PANTHER" id="PTHR43080:SF2">
    <property type="entry name" value="CBS DOMAIN-CONTAINING PROTEIN"/>
    <property type="match status" value="1"/>
</dbReference>